<sequence length="223" mass="22616">MGTAIGDVLPLAVGVAVSPIPIIATILMLLTPRAGSTATMFLAGWILGIAVAYAIFVVVGSAIDLSANSDGNAVTATIRLALGVLMLGLAVKQWRGRPAPGEEPTMPAWLSAMDKVTPVKALGLGFALSAVNPKNLLMIVGAAVAVAQLGVDTGSIVVAGIVFTVLAASTVAVPVIGYFTMRERATSWLKGLKVWLTANNAAVMAVLLLVIGVSLIGKGIGGY</sequence>
<organism evidence="2 3">
    <name type="scientific">Prescottella agglutinans</name>
    <dbReference type="NCBI Taxonomy" id="1644129"/>
    <lineage>
        <taxon>Bacteria</taxon>
        <taxon>Bacillati</taxon>
        <taxon>Actinomycetota</taxon>
        <taxon>Actinomycetes</taxon>
        <taxon>Mycobacteriales</taxon>
        <taxon>Nocardiaceae</taxon>
        <taxon>Prescottella</taxon>
    </lineage>
</organism>
<dbReference type="AlphaFoldDB" id="A0A3S3EB25"/>
<dbReference type="OrthoDB" id="4753036at2"/>
<evidence type="ECO:0000313" key="3">
    <source>
        <dbReference type="Proteomes" id="UP000286208"/>
    </source>
</evidence>
<comment type="caution">
    <text evidence="2">The sequence shown here is derived from an EMBL/GenBank/DDBJ whole genome shotgun (WGS) entry which is preliminary data.</text>
</comment>
<dbReference type="InterPro" id="IPR021315">
    <property type="entry name" value="Gap/Sap"/>
</dbReference>
<keyword evidence="1" id="KW-0472">Membrane</keyword>
<dbReference type="Proteomes" id="UP000286208">
    <property type="component" value="Unassembled WGS sequence"/>
</dbReference>
<feature type="transmembrane region" description="Helical" evidence="1">
    <location>
        <begin position="12"/>
        <end position="30"/>
    </location>
</feature>
<name>A0A3S3EB25_9NOCA</name>
<evidence type="ECO:0000256" key="1">
    <source>
        <dbReference type="SAM" id="Phobius"/>
    </source>
</evidence>
<gene>
    <name evidence="2" type="ORF">EGT67_10570</name>
</gene>
<feature type="transmembrane region" description="Helical" evidence="1">
    <location>
        <begin position="73"/>
        <end position="91"/>
    </location>
</feature>
<evidence type="ECO:0000313" key="2">
    <source>
        <dbReference type="EMBL" id="RVW09874.1"/>
    </source>
</evidence>
<protein>
    <submittedName>
        <fullName evidence="2">GAP family protein</fullName>
    </submittedName>
</protein>
<proteinExistence type="predicted"/>
<feature type="transmembrane region" description="Helical" evidence="1">
    <location>
        <begin position="157"/>
        <end position="180"/>
    </location>
</feature>
<feature type="transmembrane region" description="Helical" evidence="1">
    <location>
        <begin position="42"/>
        <end position="67"/>
    </location>
</feature>
<accession>A0A3S3EB25</accession>
<keyword evidence="1" id="KW-1133">Transmembrane helix</keyword>
<keyword evidence="3" id="KW-1185">Reference proteome</keyword>
<dbReference type="EMBL" id="RKLP01000004">
    <property type="protein sequence ID" value="RVW09874.1"/>
    <property type="molecule type" value="Genomic_DNA"/>
</dbReference>
<dbReference type="Pfam" id="PF11139">
    <property type="entry name" value="SfLAP"/>
    <property type="match status" value="1"/>
</dbReference>
<dbReference type="RefSeq" id="WP_127916017.1">
    <property type="nucleotide sequence ID" value="NZ_RKLP01000004.1"/>
</dbReference>
<keyword evidence="1" id="KW-0812">Transmembrane</keyword>
<feature type="transmembrane region" description="Helical" evidence="1">
    <location>
        <begin position="192"/>
        <end position="217"/>
    </location>
</feature>
<reference evidence="2 3" key="1">
    <citation type="submission" date="2018-11" db="EMBL/GenBank/DDBJ databases">
        <title>Rhodococcus spongicola sp. nov. and Rhodococcus xishaensis sp. nov. from marine sponges.</title>
        <authorList>
            <person name="Li L."/>
            <person name="Lin H.W."/>
        </authorList>
    </citation>
    <scope>NUCLEOTIDE SEQUENCE [LARGE SCALE GENOMIC DNA]</scope>
    <source>
        <strain evidence="2 3">CCTCC AB2014297</strain>
    </source>
</reference>